<dbReference type="OrthoDB" id="8614050at2"/>
<dbReference type="AlphaFoldDB" id="V9HM98"/>
<dbReference type="HOGENOM" id="CLU_1813228_0_0_4"/>
<proteinExistence type="predicted"/>
<reference evidence="1 2" key="2">
    <citation type="submission" date="2011-10" db="EMBL/GenBank/DDBJ databases">
        <title>The Genome Sequence of Simonsiella muelleri ATCC 29453.</title>
        <authorList>
            <consortium name="The Broad Institute Genome Sequencing Platform"/>
            <consortium name="The Broad Institute Genome Sequencing Center for Infectious Disease"/>
            <person name="Earl A."/>
            <person name="Ward D."/>
            <person name="Feldgarden M."/>
            <person name="Gevers D."/>
            <person name="Izard J."/>
            <person name="Baranova O.V."/>
            <person name="Blanton J.M."/>
            <person name="Tanner A.C."/>
            <person name="Dewhirst F."/>
            <person name="Young S.K."/>
            <person name="Zeng Q."/>
            <person name="Gargeya S."/>
            <person name="Fitzgerald M."/>
            <person name="Haas B."/>
            <person name="Abouelleil A."/>
            <person name="Alvarado L."/>
            <person name="Arachchi H.M."/>
            <person name="Berlin A."/>
            <person name="Brown A."/>
            <person name="Chapman S.B."/>
            <person name="Chen Z."/>
            <person name="Dunbar C."/>
            <person name="Freedman E."/>
            <person name="Gearin G."/>
            <person name="Goldberg J."/>
            <person name="Griggs A."/>
            <person name="Gujja S."/>
            <person name="Heiman D."/>
            <person name="Howarth C."/>
            <person name="Larson L."/>
            <person name="Lui A."/>
            <person name="MacDonald P.J.P."/>
            <person name="Montmayeur A."/>
            <person name="Murphy C."/>
            <person name="Neiman D."/>
            <person name="Pearson M."/>
            <person name="Priest M."/>
            <person name="Roberts A."/>
            <person name="Saif S."/>
            <person name="Shea T."/>
            <person name="Shenoy N."/>
            <person name="Sisk P."/>
            <person name="Stolte C."/>
            <person name="Sykes S."/>
            <person name="Wortman J."/>
            <person name="Nusbaum C."/>
            <person name="Birren B."/>
        </authorList>
    </citation>
    <scope>NUCLEOTIDE SEQUENCE [LARGE SCALE GENOMIC DNA]</scope>
    <source>
        <strain evidence="1 2">ATCC 29453</strain>
    </source>
</reference>
<keyword evidence="2" id="KW-1185">Reference proteome</keyword>
<dbReference type="KEGG" id="smur:BWP33_01725"/>
<organism evidence="1 2">
    <name type="scientific">Simonsiella muelleri ATCC 29453</name>
    <dbReference type="NCBI Taxonomy" id="641147"/>
    <lineage>
        <taxon>Bacteria</taxon>
        <taxon>Pseudomonadati</taxon>
        <taxon>Pseudomonadota</taxon>
        <taxon>Betaproteobacteria</taxon>
        <taxon>Neisseriales</taxon>
        <taxon>Neisseriaceae</taxon>
        <taxon>Simonsiella</taxon>
    </lineage>
</organism>
<evidence type="ECO:0000313" key="2">
    <source>
        <dbReference type="Proteomes" id="UP000017813"/>
    </source>
</evidence>
<accession>V9HM98</accession>
<dbReference type="PROSITE" id="PS51257">
    <property type="entry name" value="PROKAR_LIPOPROTEIN"/>
    <property type="match status" value="1"/>
</dbReference>
<protein>
    <recommendedName>
        <fullName evidence="3">Lipoprotein</fullName>
    </recommendedName>
</protein>
<name>V9HM98_9NEIS</name>
<dbReference type="RefSeq" id="WP_002641092.1">
    <property type="nucleotide sequence ID" value="NZ_CP019448.1"/>
</dbReference>
<gene>
    <name evidence="1" type="ORF">HMPREF9021_00170</name>
</gene>
<comment type="caution">
    <text evidence="1">The sequence shown here is derived from an EMBL/GenBank/DDBJ whole genome shotgun (WGS) entry which is preliminary data.</text>
</comment>
<sequence length="124" mass="13555">MKKLILISVLLSLTACFDKKQEEPKSTSSIRQNFTKACVQSALGDKPASPEKQQFAQQTCDCVYDEGIKAYGSQNEWENAIKDFDKSVNDPKLQQVSNDTINICIAKFTSNQATASASSASPAK</sequence>
<dbReference type="EMBL" id="ADCY02000003">
    <property type="protein sequence ID" value="EFG31773.1"/>
    <property type="molecule type" value="Genomic_DNA"/>
</dbReference>
<reference evidence="1 2" key="1">
    <citation type="submission" date="2010-03" db="EMBL/GenBank/DDBJ databases">
        <authorList>
            <consortium name="The Broad Institute Genome Sequencing Platform"/>
            <person name="Ward D."/>
            <person name="Earl A."/>
            <person name="Feldgarden M."/>
            <person name="Gevers D."/>
            <person name="Young S."/>
            <person name="Zeng Q."/>
            <person name="Koehrsen M."/>
            <person name="Alvarado L."/>
            <person name="Berlin A.M."/>
            <person name="Borenstein D."/>
            <person name="Chapman S.B."/>
            <person name="Chen Z."/>
            <person name="Engels R."/>
            <person name="Freedman E."/>
            <person name="Gellesch M."/>
            <person name="Goldberg J."/>
            <person name="Griggs A."/>
            <person name="Gujja S."/>
            <person name="Heilman E.R."/>
            <person name="Heiman D.I."/>
            <person name="Hepburn T.A."/>
            <person name="Howarth C."/>
            <person name="Jen D."/>
            <person name="Larson L."/>
            <person name="Mehta T."/>
            <person name="Park D."/>
            <person name="Pearson M."/>
            <person name="Richards J."/>
            <person name="Roberts A."/>
            <person name="Saif S."/>
            <person name="Shea T.D."/>
            <person name="Shenoy N."/>
            <person name="Sisk P."/>
            <person name="Stolte C."/>
            <person name="Sykes S.N."/>
            <person name="Walk T."/>
            <person name="White J."/>
            <person name="Yandava C."/>
            <person name="Izard J."/>
            <person name="Baranova O.V."/>
            <person name="Blanton J.M."/>
            <person name="Tanner A.C."/>
            <person name="Dewhirst F."/>
            <person name="Haas B."/>
            <person name="Nusbaum C."/>
            <person name="Birren B."/>
        </authorList>
    </citation>
    <scope>NUCLEOTIDE SEQUENCE [LARGE SCALE GENOMIC DNA]</scope>
    <source>
        <strain evidence="1 2">ATCC 29453</strain>
    </source>
</reference>
<dbReference type="eggNOG" id="ENOG5032Z47">
    <property type="taxonomic scope" value="Bacteria"/>
</dbReference>
<dbReference type="Proteomes" id="UP000017813">
    <property type="component" value="Unassembled WGS sequence"/>
</dbReference>
<evidence type="ECO:0008006" key="3">
    <source>
        <dbReference type="Google" id="ProtNLM"/>
    </source>
</evidence>
<evidence type="ECO:0000313" key="1">
    <source>
        <dbReference type="EMBL" id="EFG31773.1"/>
    </source>
</evidence>
<dbReference type="STRING" id="641147.HMPREF9021_00170"/>